<feature type="compositionally biased region" description="Polar residues" evidence="19">
    <location>
        <begin position="84"/>
        <end position="96"/>
    </location>
</feature>
<dbReference type="PROSITE" id="PS50172">
    <property type="entry name" value="BRCT"/>
    <property type="match status" value="1"/>
</dbReference>
<dbReference type="GO" id="GO:0003677">
    <property type="term" value="F:DNA binding"/>
    <property type="evidence" value="ECO:0007669"/>
    <property type="project" value="UniProtKB-KW"/>
</dbReference>
<keyword evidence="11" id="KW-0805">Transcription regulation</keyword>
<feature type="compositionally biased region" description="Polar residues" evidence="19">
    <location>
        <begin position="847"/>
        <end position="863"/>
    </location>
</feature>
<evidence type="ECO:0000256" key="4">
    <source>
        <dbReference type="ARBA" id="ARBA00022481"/>
    </source>
</evidence>
<keyword evidence="3" id="KW-0158">Chromosome</keyword>
<dbReference type="GO" id="GO:2000042">
    <property type="term" value="P:negative regulation of double-strand break repair via homologous recombination"/>
    <property type="evidence" value="ECO:0007669"/>
    <property type="project" value="UniProtKB-ARBA"/>
</dbReference>
<evidence type="ECO:0000256" key="18">
    <source>
        <dbReference type="ARBA" id="ARBA00073180"/>
    </source>
</evidence>
<dbReference type="GO" id="GO:0000077">
    <property type="term" value="P:DNA damage checkpoint signaling"/>
    <property type="evidence" value="ECO:0007669"/>
    <property type="project" value="TreeGrafter"/>
</dbReference>
<dbReference type="PANTHER" id="PTHR15321:SF3">
    <property type="entry name" value="TP53-BINDING PROTEIN 1"/>
    <property type="match status" value="1"/>
</dbReference>
<feature type="compositionally biased region" description="Basic and acidic residues" evidence="19">
    <location>
        <begin position="407"/>
        <end position="431"/>
    </location>
</feature>
<comment type="subcellular location">
    <subcellularLocation>
        <location evidence="2">Chromosome</location>
        <location evidence="2">Centromere</location>
        <location evidence="2">Kinetochore</location>
    </subcellularLocation>
    <subcellularLocation>
        <location evidence="1">Nucleus</location>
    </subcellularLocation>
</comment>
<feature type="region of interest" description="Disordered" evidence="19">
    <location>
        <begin position="1261"/>
        <end position="1343"/>
    </location>
</feature>
<feature type="compositionally biased region" description="Low complexity" evidence="19">
    <location>
        <begin position="1079"/>
        <end position="1091"/>
    </location>
</feature>
<feature type="compositionally biased region" description="Low complexity" evidence="19">
    <location>
        <begin position="593"/>
        <end position="620"/>
    </location>
</feature>
<dbReference type="Ensembl" id="ENSPNAT00000023837.2">
    <property type="protein sequence ID" value="ENSPNAP00000033088.1"/>
    <property type="gene ID" value="ENSPNAG00000021644.2"/>
</dbReference>
<dbReference type="InterPro" id="IPR001357">
    <property type="entry name" value="BRCT_dom"/>
</dbReference>
<dbReference type="InterPro" id="IPR036420">
    <property type="entry name" value="BRCT_dom_sf"/>
</dbReference>
<evidence type="ECO:0000256" key="11">
    <source>
        <dbReference type="ARBA" id="ARBA00023015"/>
    </source>
</evidence>
<keyword evidence="10" id="KW-0832">Ubl conjugation</keyword>
<dbReference type="FunFam" id="2.30.30.30:FF:000019">
    <property type="entry name" value="Tumor suppressor p53-binding protein 1"/>
    <property type="match status" value="1"/>
</dbReference>
<feature type="compositionally biased region" description="Polar residues" evidence="19">
    <location>
        <begin position="811"/>
        <end position="827"/>
    </location>
</feature>
<dbReference type="FunFam" id="2.30.30.140:FF:000021">
    <property type="entry name" value="Tumor suppressor p53-binding protein 1"/>
    <property type="match status" value="1"/>
</dbReference>
<dbReference type="Pfam" id="PF18428">
    <property type="entry name" value="BRCT_3"/>
    <property type="match status" value="1"/>
</dbReference>
<evidence type="ECO:0000313" key="22">
    <source>
        <dbReference type="Proteomes" id="UP001501920"/>
    </source>
</evidence>
<feature type="region of interest" description="Disordered" evidence="19">
    <location>
        <begin position="309"/>
        <end position="575"/>
    </location>
</feature>
<dbReference type="InterPro" id="IPR014722">
    <property type="entry name" value="Rib_uL2_dom2"/>
</dbReference>
<feature type="compositionally biased region" description="Polar residues" evidence="19">
    <location>
        <begin position="630"/>
        <end position="646"/>
    </location>
</feature>
<feature type="domain" description="BRCT" evidence="20">
    <location>
        <begin position="1569"/>
        <end position="1685"/>
    </location>
</feature>
<evidence type="ECO:0000256" key="3">
    <source>
        <dbReference type="ARBA" id="ARBA00022454"/>
    </source>
</evidence>
<feature type="region of interest" description="Disordered" evidence="19">
    <location>
        <begin position="971"/>
        <end position="1133"/>
    </location>
</feature>
<dbReference type="GO" id="GO:0140005">
    <property type="term" value="F:histone H4K20me2 reader activity"/>
    <property type="evidence" value="ECO:0007669"/>
    <property type="project" value="UniProtKB-ARBA"/>
</dbReference>
<feature type="compositionally biased region" description="Basic and acidic residues" evidence="19">
    <location>
        <begin position="769"/>
        <end position="778"/>
    </location>
</feature>
<dbReference type="FunFam" id="3.40.50.10190:FF:000003">
    <property type="entry name" value="Tumor suppressor p53-binding protein 1"/>
    <property type="match status" value="1"/>
</dbReference>
<evidence type="ECO:0000256" key="10">
    <source>
        <dbReference type="ARBA" id="ARBA00022843"/>
    </source>
</evidence>
<keyword evidence="13" id="KW-0010">Activator</keyword>
<organism evidence="21 22">
    <name type="scientific">Pygocentrus nattereri</name>
    <name type="common">Red-bellied piranha</name>
    <dbReference type="NCBI Taxonomy" id="42514"/>
    <lineage>
        <taxon>Eukaryota</taxon>
        <taxon>Metazoa</taxon>
        <taxon>Chordata</taxon>
        <taxon>Craniata</taxon>
        <taxon>Vertebrata</taxon>
        <taxon>Euteleostomi</taxon>
        <taxon>Actinopterygii</taxon>
        <taxon>Neopterygii</taxon>
        <taxon>Teleostei</taxon>
        <taxon>Ostariophysi</taxon>
        <taxon>Characiformes</taxon>
        <taxon>Characoidei</taxon>
        <taxon>Pygocentrus</taxon>
    </lineage>
</organism>
<accession>A0A3B4EBL1</accession>
<feature type="compositionally biased region" description="Basic and acidic residues" evidence="19">
    <location>
        <begin position="662"/>
        <end position="671"/>
    </location>
</feature>
<keyword evidence="12" id="KW-0238">DNA-binding</keyword>
<reference evidence="21 22" key="1">
    <citation type="submission" date="2020-10" db="EMBL/GenBank/DDBJ databases">
        <title>Pygocentrus nattereri (red-bellied piranha) genome, fPygNat1, primary haplotype.</title>
        <authorList>
            <person name="Myers G."/>
            <person name="Meyer A."/>
            <person name="Karagic N."/>
            <person name="Pippel M."/>
            <person name="Winkler S."/>
            <person name="Tracey A."/>
            <person name="Wood J."/>
            <person name="Formenti G."/>
            <person name="Howe K."/>
            <person name="Fedrigo O."/>
            <person name="Jarvis E.D."/>
        </authorList>
    </citation>
    <scope>NUCLEOTIDE SEQUENCE [LARGE SCALE GENOMIC DNA]</scope>
</reference>
<feature type="compositionally biased region" description="Low complexity" evidence="19">
    <location>
        <begin position="993"/>
        <end position="1004"/>
    </location>
</feature>
<feature type="compositionally biased region" description="Polar residues" evidence="19">
    <location>
        <begin position="1096"/>
        <end position="1126"/>
    </location>
</feature>
<evidence type="ECO:0000256" key="9">
    <source>
        <dbReference type="ARBA" id="ARBA00022838"/>
    </source>
</evidence>
<keyword evidence="9" id="KW-0995">Kinetochore</keyword>
<evidence type="ECO:0000313" key="21">
    <source>
        <dbReference type="Ensembl" id="ENSPNAP00000033088.1"/>
    </source>
</evidence>
<dbReference type="PANTHER" id="PTHR15321">
    <property type="entry name" value="TUMOR SUPPRESSOR P53-BINDING PROTEIN 1"/>
    <property type="match status" value="1"/>
</dbReference>
<evidence type="ECO:0000256" key="15">
    <source>
        <dbReference type="ARBA" id="ARBA00023204"/>
    </source>
</evidence>
<dbReference type="InterPro" id="IPR047249">
    <property type="entry name" value="BRCT_p53bp1-like_rpt1"/>
</dbReference>
<feature type="compositionally biased region" description="Polar residues" evidence="19">
    <location>
        <begin position="1324"/>
        <end position="1343"/>
    </location>
</feature>
<evidence type="ECO:0000256" key="1">
    <source>
        <dbReference type="ARBA" id="ARBA00004123"/>
    </source>
</evidence>
<dbReference type="CDD" id="cd17745">
    <property type="entry name" value="BRCT_p53bp1_rpt1"/>
    <property type="match status" value="1"/>
</dbReference>
<dbReference type="OrthoDB" id="129353at2759"/>
<dbReference type="GO" id="GO:0042393">
    <property type="term" value="F:histone binding"/>
    <property type="evidence" value="ECO:0007669"/>
    <property type="project" value="TreeGrafter"/>
</dbReference>
<keyword evidence="7" id="KW-0677">Repeat</keyword>
<dbReference type="STRING" id="42514.ENSPNAP00000033088"/>
<keyword evidence="15" id="KW-0234">DNA repair</keyword>
<feature type="region of interest" description="Disordered" evidence="19">
    <location>
        <begin position="49"/>
        <end position="275"/>
    </location>
</feature>
<keyword evidence="8" id="KW-0227">DNA damage</keyword>
<feature type="compositionally biased region" description="Polar residues" evidence="19">
    <location>
        <begin position="1180"/>
        <end position="1191"/>
    </location>
</feature>
<evidence type="ECO:0000256" key="8">
    <source>
        <dbReference type="ARBA" id="ARBA00022763"/>
    </source>
</evidence>
<feature type="compositionally biased region" description="Polar residues" evidence="19">
    <location>
        <begin position="166"/>
        <end position="192"/>
    </location>
</feature>
<feature type="region of interest" description="Disordered" evidence="19">
    <location>
        <begin position="593"/>
        <end position="946"/>
    </location>
</feature>
<feature type="compositionally biased region" description="Basic and acidic residues" evidence="19">
    <location>
        <begin position="1163"/>
        <end position="1176"/>
    </location>
</feature>
<dbReference type="GO" id="GO:0006303">
    <property type="term" value="P:double-strand break repair via nonhomologous end joining"/>
    <property type="evidence" value="ECO:0007669"/>
    <property type="project" value="UniProtKB-ARBA"/>
</dbReference>
<dbReference type="Gene3D" id="3.40.50.10190">
    <property type="entry name" value="BRCT domain"/>
    <property type="match status" value="2"/>
</dbReference>
<dbReference type="SUPFAM" id="SSF63748">
    <property type="entry name" value="Tudor/PWWP/MBT"/>
    <property type="match status" value="2"/>
</dbReference>
<dbReference type="RefSeq" id="XP_017567109.1">
    <property type="nucleotide sequence ID" value="XM_017711620.2"/>
</dbReference>
<feature type="compositionally biased region" description="Low complexity" evidence="19">
    <location>
        <begin position="1198"/>
        <end position="1221"/>
    </location>
</feature>
<dbReference type="CDD" id="cd17724">
    <property type="entry name" value="BRCT_p53bp1_rpt2"/>
    <property type="match status" value="1"/>
</dbReference>
<dbReference type="Pfam" id="PF09038">
    <property type="entry name" value="53-BP1_Tudor"/>
    <property type="match status" value="1"/>
</dbReference>
<feature type="compositionally biased region" description="Polar residues" evidence="19">
    <location>
        <begin position="262"/>
        <end position="272"/>
    </location>
</feature>
<dbReference type="GeneTree" id="ENSGT00390000011891"/>
<dbReference type="InterPro" id="IPR015125">
    <property type="entry name" value="53-BP1_Tudor"/>
</dbReference>
<keyword evidence="5" id="KW-1017">Isopeptide bond</keyword>
<dbReference type="GO" id="GO:0016604">
    <property type="term" value="C:nuclear body"/>
    <property type="evidence" value="ECO:0007669"/>
    <property type="project" value="UniProtKB-ARBA"/>
</dbReference>
<feature type="compositionally biased region" description="Polar residues" evidence="19">
    <location>
        <begin position="497"/>
        <end position="515"/>
    </location>
</feature>
<dbReference type="Gene3D" id="2.30.30.140">
    <property type="match status" value="1"/>
</dbReference>
<dbReference type="GeneID" id="108435644"/>
<sequence length="1804" mass="193735">MDPGGSDLESSLPQAENPCLIVEDSQPDSVALEDDPDSSYRALLARRLSNLQPTSHSPVLELISSPSKSRCSQSDSQTDKADNLQPNLSSSTTEHSQVFEVCSHPNSKRSDQDDMESGADSTTHCAQTEGGMSQFGLLELSESQGVFDEEQNRESGDEDVEVTPANLLSTGGQKATIQTGLKSSFRASDSQDSLSRRAEVSSSSPSGPQRKEGRELSVQAILHSQVSASLEAEDDEIISSQDDLFDGEKNGSKVDSTVAEPDNQQQPTSTPAHSLRLLHLSGQGTLVQESLSQQSIDFVAATQDNLSQTPIIVPNSPTGQDIEQDCNEAAESPMDTSGPPEDQPPRRDEPMDTDPVPKPAASTPVSQNSPRFTLEKSLLLPSQPEFSHDVFVPTPSLESADCSEGPDTSKRKEPQKERASTSLEAETKKSSASEPSEVATSLQLGLDNSENSVFEKKTQVFKVDDDSQATQIEETEATVGVDKSDSGPARCNEKASKNSTDVDLSKSVNSQQISQEPDPKDTQASCGRNEESTSSQKRLSQSANGQNMNVSNSVAHSQQSQEAQRVLNSPLSQQMDRGALSNDLMASICSQSAALAGGPASSSAVSVLSKSLSQSGISSQKDAANEGEQGDSSQPVSQSHTFNSIRNTEDEQKLSQPVSQSHRLDSTKDAEDVVDDDEEEEKMDEGGNQSTSRAESSFGLGLALTQSQVGSPEPMEEEGEILSQPVTSKGEESFSIMVLEESQRVSQENKEKPMRSQPFKSASQPVRSSPKEKSEPVRKVTSSQPGSSNQATLSGLQNTKATDANPAGGSENPSADSAANKSLSDSSGDIPFHFTLPREGELIGAAVSTTPPHIRQLKNTPLHSTPIEMSSFREPSEGDVTRETTMAASEISVEDSREGEEPAAEGGDGKLSLRMKVITPVEEGSSGSDRFSLQKPPLSDEEGSVSKATTVAKAVTSSSVFSRVREVHRQLHAEEEKESSDLPIRCQSQTVHSLPSSAGSGLSLERPLEAARSSTADGLPDAAHQPLQLNGTAADSEPLATPLAEVQQSAGNEQEAPSTSGQAQYRTPKRQKAVSQQTSFDLASTSSSLSKLQRRAVSQQTSFDASGPQGLSSRGESVTPTRSQLGPSHRRHVRTIQEVRTTVTRIITDVYYEDGKEVDRKVVEESEEPVVDRCVVDSDISPSRTGSSMTSGDLADVSSLSSKALSHHSSSGTSSTGLGPSRMPDFVMPPSRGAKSGSPRRGGRQQLRAGVAAGSELTVAWGSPVAGPLSPRGHARRGRPPSRSPRGGRSGQRGGAHVQAVSSSEEEHFSRLNARVPGSPVARSATSRYDSLNTTSSENSGGASSFVGLRVMAKWSSNSFFYSGTITRDLGENRFRLLFDDNQECEVQGKDILLCDPIPMETEVTALTEEEYFNTGLVKGHKFQGSELLYCVEKDGQSTWYSRTAVILTMEQGSRLREQFGLGPYEPSTPQTMASDISLDNLVEGKRRRRGNGTETGTPTRSATNSPRTPGKRKLASSTEDERTPAKRGRRGGGARAGLRMAMCNTSGSGAELPSDPNDLLVTHGPLPESADLFMGFVFMLTASSENDRESNQTTSDGEEEYVPTAPYNKRYTERQLEAGGGMILPEFNEEQCKAAYQSLLIADQHCRTRTYLLCVAGGIPCVSQVWVRDCCQEKKLMNYRNYLLPAGVGPEKRIVEWHSRCSPFKALKVLLISEDRVDLWTSMLTMCGATKVHQHKTNGNSADVPAEKFDVVVSAHPCPPEVLKSATTAETPVVSLEWLIQSAICGEHLAYDSQPEYRHDCAP</sequence>
<feature type="compositionally biased region" description="Acidic residues" evidence="19">
    <location>
        <begin position="672"/>
        <end position="683"/>
    </location>
</feature>
<evidence type="ECO:0000256" key="19">
    <source>
        <dbReference type="SAM" id="MobiDB-lite"/>
    </source>
</evidence>
<dbReference type="RefSeq" id="XP_017567110.1">
    <property type="nucleotide sequence ID" value="XM_017711621.2"/>
</dbReference>
<evidence type="ECO:0000256" key="2">
    <source>
        <dbReference type="ARBA" id="ARBA00004629"/>
    </source>
</evidence>
<protein>
    <recommendedName>
        <fullName evidence="18">TP53-binding protein 1</fullName>
    </recommendedName>
</protein>
<dbReference type="CTD" id="7158"/>
<evidence type="ECO:0000256" key="7">
    <source>
        <dbReference type="ARBA" id="ARBA00022737"/>
    </source>
</evidence>
<keyword evidence="4" id="KW-0488">Methylation</keyword>
<evidence type="ECO:0000256" key="6">
    <source>
        <dbReference type="ARBA" id="ARBA00022553"/>
    </source>
</evidence>
<keyword evidence="14" id="KW-0804">Transcription</keyword>
<feature type="compositionally biased region" description="Basic and acidic residues" evidence="19">
    <location>
        <begin position="741"/>
        <end position="754"/>
    </location>
</feature>
<feature type="compositionally biased region" description="Polar residues" evidence="19">
    <location>
        <begin position="1046"/>
        <end position="1065"/>
    </location>
</feature>
<keyword evidence="17" id="KW-0137">Centromere</keyword>
<dbReference type="Gene3D" id="2.30.30.30">
    <property type="match status" value="1"/>
</dbReference>
<dbReference type="GO" id="GO:0045944">
    <property type="term" value="P:positive regulation of transcription by RNA polymerase II"/>
    <property type="evidence" value="ECO:0007669"/>
    <property type="project" value="TreeGrafter"/>
</dbReference>
<dbReference type="CDD" id="cd20383">
    <property type="entry name" value="Tudor_53BP1"/>
    <property type="match status" value="1"/>
</dbReference>
<feature type="compositionally biased region" description="Polar residues" evidence="19">
    <location>
        <begin position="522"/>
        <end position="575"/>
    </location>
</feature>
<proteinExistence type="predicted"/>
<keyword evidence="6" id="KW-0597">Phosphoprotein</keyword>
<feature type="compositionally biased region" description="Polar residues" evidence="19">
    <location>
        <begin position="758"/>
        <end position="767"/>
    </location>
</feature>
<name>A0A3B4EBL1_PYGNA</name>
<dbReference type="GO" id="GO:0000776">
    <property type="term" value="C:kinetochore"/>
    <property type="evidence" value="ECO:0007669"/>
    <property type="project" value="UniProtKB-KW"/>
</dbReference>
<feature type="compositionally biased region" description="Polar residues" evidence="19">
    <location>
        <begin position="432"/>
        <end position="452"/>
    </location>
</feature>
<evidence type="ECO:0000256" key="13">
    <source>
        <dbReference type="ARBA" id="ARBA00023159"/>
    </source>
</evidence>
<feature type="compositionally biased region" description="Polar residues" evidence="19">
    <location>
        <begin position="780"/>
        <end position="802"/>
    </location>
</feature>
<evidence type="ECO:0000256" key="17">
    <source>
        <dbReference type="ARBA" id="ARBA00023328"/>
    </source>
</evidence>
<evidence type="ECO:0000256" key="16">
    <source>
        <dbReference type="ARBA" id="ARBA00023242"/>
    </source>
</evidence>
<feature type="compositionally biased region" description="Polar residues" evidence="19">
    <location>
        <begin position="309"/>
        <end position="321"/>
    </location>
</feature>
<evidence type="ECO:0000256" key="5">
    <source>
        <dbReference type="ARBA" id="ARBA00022499"/>
    </source>
</evidence>
<reference evidence="21" key="2">
    <citation type="submission" date="2025-08" db="UniProtKB">
        <authorList>
            <consortium name="Ensembl"/>
        </authorList>
    </citation>
    <scope>IDENTIFICATION</scope>
</reference>
<keyword evidence="22" id="KW-1185">Reference proteome</keyword>
<feature type="region of interest" description="Disordered" evidence="19">
    <location>
        <begin position="1163"/>
        <end position="1249"/>
    </location>
</feature>
<dbReference type="SUPFAM" id="SSF52113">
    <property type="entry name" value="BRCT domain"/>
    <property type="match status" value="2"/>
</dbReference>
<dbReference type="InterPro" id="IPR047252">
    <property type="entry name" value="TP53BP1-like"/>
</dbReference>
<dbReference type="InterPro" id="IPR047250">
    <property type="entry name" value="BRCT_p53bp1-like_rpt2"/>
</dbReference>
<dbReference type="GO" id="GO:0035861">
    <property type="term" value="C:site of double-strand break"/>
    <property type="evidence" value="ECO:0007669"/>
    <property type="project" value="UniProtKB-ARBA"/>
</dbReference>
<feature type="compositionally biased region" description="Polar residues" evidence="19">
    <location>
        <begin position="64"/>
        <end position="76"/>
    </location>
</feature>
<evidence type="ECO:0000256" key="12">
    <source>
        <dbReference type="ARBA" id="ARBA00023125"/>
    </source>
</evidence>
<reference evidence="21" key="3">
    <citation type="submission" date="2025-09" db="UniProtKB">
        <authorList>
            <consortium name="Ensembl"/>
        </authorList>
    </citation>
    <scope>IDENTIFICATION</scope>
</reference>
<dbReference type="FunFam" id="3.40.50.10190:FF:000005">
    <property type="entry name" value="Tumor suppressor p53-binding protein 1"/>
    <property type="match status" value="1"/>
</dbReference>
<feature type="region of interest" description="Disordered" evidence="19">
    <location>
        <begin position="1460"/>
        <end position="1538"/>
    </location>
</feature>
<feature type="compositionally biased region" description="Basic and acidic residues" evidence="19">
    <location>
        <begin position="453"/>
        <end position="465"/>
    </location>
</feature>
<dbReference type="GO" id="GO:0045830">
    <property type="term" value="P:positive regulation of isotype switching"/>
    <property type="evidence" value="ECO:0007669"/>
    <property type="project" value="UniProtKB-ARBA"/>
</dbReference>
<dbReference type="Proteomes" id="UP001501920">
    <property type="component" value="Chromosome 25"/>
</dbReference>
<evidence type="ECO:0000256" key="14">
    <source>
        <dbReference type="ARBA" id="ARBA00023163"/>
    </source>
</evidence>
<dbReference type="OMA" id="EPCVENR"/>
<evidence type="ECO:0000259" key="20">
    <source>
        <dbReference type="PROSITE" id="PS50172"/>
    </source>
</evidence>
<gene>
    <name evidence="21" type="primary">TP53BP1</name>
</gene>
<keyword evidence="16" id="KW-0539">Nucleus</keyword>